<dbReference type="GO" id="GO:0016887">
    <property type="term" value="F:ATP hydrolysis activity"/>
    <property type="evidence" value="ECO:0007669"/>
    <property type="project" value="InterPro"/>
</dbReference>
<keyword evidence="8" id="KW-1185">Reference proteome</keyword>
<dbReference type="HOGENOM" id="CLU_000604_1_23_4"/>
<dbReference type="PROSITE" id="PS00211">
    <property type="entry name" value="ABC_TRANSPORTER_1"/>
    <property type="match status" value="1"/>
</dbReference>
<dbReference type="SUPFAM" id="SSF52540">
    <property type="entry name" value="P-loop containing nucleoside triphosphate hydrolases"/>
    <property type="match status" value="1"/>
</dbReference>
<dbReference type="Pfam" id="PF00005">
    <property type="entry name" value="ABC_tran"/>
    <property type="match status" value="1"/>
</dbReference>
<dbReference type="InterPro" id="IPR017871">
    <property type="entry name" value="ABC_transporter-like_CS"/>
</dbReference>
<proteinExistence type="inferred from homology"/>
<dbReference type="PANTHER" id="PTHR43776:SF7">
    <property type="entry name" value="D,D-DIPEPTIDE TRANSPORT ATP-BINDING PROTEIN DDPF-RELATED"/>
    <property type="match status" value="1"/>
</dbReference>
<dbReference type="InterPro" id="IPR003593">
    <property type="entry name" value="AAA+_ATPase"/>
</dbReference>
<reference evidence="7 8" key="2">
    <citation type="journal article" date="2012" name="PLoS ONE">
        <title>Genomic characterization of the taylorella genus.</title>
        <authorList>
            <person name="Hebert L."/>
            <person name="Moumen B."/>
            <person name="Pons N."/>
            <person name="Duquesne F."/>
            <person name="Breuil M.F."/>
            <person name="Goux D."/>
            <person name="Batto J.M."/>
            <person name="Laugier C."/>
            <person name="Renault P."/>
            <person name="Petry S."/>
        </authorList>
    </citation>
    <scope>NUCLEOTIDE SEQUENCE [LARGE SCALE GENOMIC DNA]</scope>
    <source>
        <strain evidence="7 8">MCE3</strain>
    </source>
</reference>
<dbReference type="EMBL" id="CP003059">
    <property type="protein sequence ID" value="AEP35796.1"/>
    <property type="molecule type" value="Genomic_DNA"/>
</dbReference>
<dbReference type="GO" id="GO:0055085">
    <property type="term" value="P:transmembrane transport"/>
    <property type="evidence" value="ECO:0007669"/>
    <property type="project" value="UniProtKB-ARBA"/>
</dbReference>
<evidence type="ECO:0000313" key="7">
    <source>
        <dbReference type="EMBL" id="AEP35796.1"/>
    </source>
</evidence>
<dbReference type="Proteomes" id="UP000009284">
    <property type="component" value="Chromosome"/>
</dbReference>
<name>G4QCX9_TAYAM</name>
<dbReference type="PROSITE" id="PS50893">
    <property type="entry name" value="ABC_TRANSPORTER_2"/>
    <property type="match status" value="1"/>
</dbReference>
<keyword evidence="2" id="KW-0813">Transport</keyword>
<keyword evidence="5 7" id="KW-0067">ATP-binding</keyword>
<dbReference type="SMART" id="SM00382">
    <property type="entry name" value="AAA"/>
    <property type="match status" value="1"/>
</dbReference>
<evidence type="ECO:0000256" key="1">
    <source>
        <dbReference type="ARBA" id="ARBA00005417"/>
    </source>
</evidence>
<evidence type="ECO:0000256" key="3">
    <source>
        <dbReference type="ARBA" id="ARBA00022475"/>
    </source>
</evidence>
<dbReference type="GO" id="GO:0005524">
    <property type="term" value="F:ATP binding"/>
    <property type="evidence" value="ECO:0007669"/>
    <property type="project" value="UniProtKB-KW"/>
</dbReference>
<dbReference type="Gene3D" id="3.40.50.300">
    <property type="entry name" value="P-loop containing nucleotide triphosphate hydrolases"/>
    <property type="match status" value="1"/>
</dbReference>
<dbReference type="RefSeq" id="WP_014110695.1">
    <property type="nucleotide sequence ID" value="NC_016043.1"/>
</dbReference>
<feature type="domain" description="ABC transporter" evidence="6">
    <location>
        <begin position="10"/>
        <end position="254"/>
    </location>
</feature>
<protein>
    <submittedName>
        <fullName evidence="7">Oligopeptide transport ATP-binding protein OppF</fullName>
    </submittedName>
</protein>
<dbReference type="AlphaFoldDB" id="G4QCX9"/>
<keyword evidence="3" id="KW-1003">Cell membrane</keyword>
<accession>G4QCX9</accession>
<evidence type="ECO:0000313" key="8">
    <source>
        <dbReference type="Proteomes" id="UP000009284"/>
    </source>
</evidence>
<reference key="1">
    <citation type="submission" date="2011-09" db="EMBL/GenBank/DDBJ databases">
        <title>Genomic characterization of the Taylorella genus.</title>
        <authorList>
            <person name="Hebert L."/>
            <person name="Moumen B."/>
            <person name="Pons N."/>
            <person name="Duquesne F."/>
            <person name="Breuil M.-F."/>
            <person name="Goux D."/>
            <person name="Batto J.-M."/>
            <person name="Renault P."/>
            <person name="Laugier C."/>
            <person name="Petry S."/>
        </authorList>
    </citation>
    <scope>NUCLEOTIDE SEQUENCE</scope>
    <source>
        <strain>MCE3</strain>
    </source>
</reference>
<dbReference type="InterPro" id="IPR027417">
    <property type="entry name" value="P-loop_NTPase"/>
</dbReference>
<dbReference type="InterPro" id="IPR003439">
    <property type="entry name" value="ABC_transporter-like_ATP-bd"/>
</dbReference>
<evidence type="ECO:0000256" key="5">
    <source>
        <dbReference type="ARBA" id="ARBA00022840"/>
    </source>
</evidence>
<dbReference type="InterPro" id="IPR050319">
    <property type="entry name" value="ABC_transp_ATP-bind"/>
</dbReference>
<dbReference type="CDD" id="cd03257">
    <property type="entry name" value="ABC_NikE_OppD_transporters"/>
    <property type="match status" value="1"/>
</dbReference>
<sequence>MPSSTSRTLIATENISKNFSLKNSNVQALKNISLQVQQGETLGIVGESGSGKSTLACVIMGLLTPDSGTILYEDIDLLNPSRSQRTYIAQNMQMVFQNPYASLNPRMNVMSILSEPFEIHHTYKSQEARKSRVYELLEEVGLNPIWATKYPHEFSGGQRQRIAIARALALKPKFIVCDEAVSALDVSVQTQIILLLKRIQKEHGLTMIFISHDLSVVRLMSDRVGVMYKGELLEIADSDGIYKCPKTAYTQELLNAVLPIDPSVARKKIEAAA</sequence>
<dbReference type="PANTHER" id="PTHR43776">
    <property type="entry name" value="TRANSPORT ATP-BINDING PROTEIN"/>
    <property type="match status" value="1"/>
</dbReference>
<dbReference type="eggNOG" id="COG4608">
    <property type="taxonomic scope" value="Bacteria"/>
</dbReference>
<gene>
    <name evidence="7" type="ordered locus">TASI_0005</name>
</gene>
<keyword evidence="4" id="KW-0547">Nucleotide-binding</keyword>
<keyword evidence="3" id="KW-0472">Membrane</keyword>
<dbReference type="OrthoDB" id="9802772at2"/>
<dbReference type="FunFam" id="3.40.50.300:FF:000016">
    <property type="entry name" value="Oligopeptide ABC transporter ATP-binding component"/>
    <property type="match status" value="1"/>
</dbReference>
<evidence type="ECO:0000256" key="2">
    <source>
        <dbReference type="ARBA" id="ARBA00022448"/>
    </source>
</evidence>
<dbReference type="STRING" id="1008459.TASI_0005"/>
<comment type="similarity">
    <text evidence="1">Belongs to the ABC transporter superfamily.</text>
</comment>
<evidence type="ECO:0000256" key="4">
    <source>
        <dbReference type="ARBA" id="ARBA00022741"/>
    </source>
</evidence>
<dbReference type="KEGG" id="tas:TASI_0005"/>
<organism evidence="7 8">
    <name type="scientific">Taylorella asinigenitalis (strain MCE3)</name>
    <dbReference type="NCBI Taxonomy" id="1008459"/>
    <lineage>
        <taxon>Bacteria</taxon>
        <taxon>Pseudomonadati</taxon>
        <taxon>Pseudomonadota</taxon>
        <taxon>Betaproteobacteria</taxon>
        <taxon>Burkholderiales</taxon>
        <taxon>Alcaligenaceae</taxon>
        <taxon>Taylorella</taxon>
    </lineage>
</organism>
<evidence type="ECO:0000259" key="6">
    <source>
        <dbReference type="PROSITE" id="PS50893"/>
    </source>
</evidence>